<evidence type="ECO:0000256" key="4">
    <source>
        <dbReference type="ARBA" id="ARBA00023136"/>
    </source>
</evidence>
<feature type="compositionally biased region" description="Basic and acidic residues" evidence="7">
    <location>
        <begin position="310"/>
        <end position="327"/>
    </location>
</feature>
<evidence type="ECO:0000256" key="2">
    <source>
        <dbReference type="ARBA" id="ARBA00010235"/>
    </source>
</evidence>
<dbReference type="GO" id="GO:0098574">
    <property type="term" value="C:cytoplasmic side of lysosomal membrane"/>
    <property type="evidence" value="ECO:0007669"/>
    <property type="project" value="TreeGrafter"/>
</dbReference>
<comment type="similarity">
    <text evidence="2">Belongs to the BORCS5 family.</text>
</comment>
<dbReference type="PANTHER" id="PTHR31634:SF2">
    <property type="entry name" value="BLOC-1-RELATED COMPLEX SUBUNIT 5"/>
    <property type="match status" value="1"/>
</dbReference>
<protein>
    <recommendedName>
        <fullName evidence="3">BLOC-1-related complex subunit 5</fullName>
    </recommendedName>
</protein>
<feature type="compositionally biased region" description="Polar residues" evidence="7">
    <location>
        <begin position="74"/>
        <end position="104"/>
    </location>
</feature>
<dbReference type="Proteomes" id="UP000025227">
    <property type="component" value="Unplaced"/>
</dbReference>
<evidence type="ECO:0000256" key="6">
    <source>
        <dbReference type="ARBA" id="ARBA00023288"/>
    </source>
</evidence>
<dbReference type="GO" id="GO:0030672">
    <property type="term" value="C:synaptic vesicle membrane"/>
    <property type="evidence" value="ECO:0007669"/>
    <property type="project" value="TreeGrafter"/>
</dbReference>
<keyword evidence="6" id="KW-0449">Lipoprotein</keyword>
<dbReference type="WBParaSite" id="HCON_00038350-00001">
    <property type="protein sequence ID" value="HCON_00038350-00001"/>
    <property type="gene ID" value="HCON_00038350"/>
</dbReference>
<reference evidence="9" key="1">
    <citation type="submission" date="2020-12" db="UniProtKB">
        <authorList>
            <consortium name="WormBaseParasite"/>
        </authorList>
    </citation>
    <scope>IDENTIFICATION</scope>
    <source>
        <strain evidence="9">MHco3</strain>
    </source>
</reference>
<evidence type="ECO:0000256" key="5">
    <source>
        <dbReference type="ARBA" id="ARBA00023228"/>
    </source>
</evidence>
<dbReference type="PANTHER" id="PTHR31634">
    <property type="entry name" value="BLOC-1-RELATED COMPLEX SUBUNIT 5"/>
    <property type="match status" value="1"/>
</dbReference>
<name>A0A7I4Y333_HAECO</name>
<evidence type="ECO:0000313" key="8">
    <source>
        <dbReference type="Proteomes" id="UP000025227"/>
    </source>
</evidence>
<dbReference type="GO" id="GO:0072384">
    <property type="term" value="P:organelle transport along microtubule"/>
    <property type="evidence" value="ECO:0007669"/>
    <property type="project" value="TreeGrafter"/>
</dbReference>
<keyword evidence="5" id="KW-0458">Lysosome</keyword>
<dbReference type="GO" id="GO:0032418">
    <property type="term" value="P:lysosome localization"/>
    <property type="evidence" value="ECO:0007669"/>
    <property type="project" value="InterPro"/>
</dbReference>
<evidence type="ECO:0000256" key="7">
    <source>
        <dbReference type="SAM" id="MobiDB-lite"/>
    </source>
</evidence>
<dbReference type="AlphaFoldDB" id="A0A7I4Y333"/>
<dbReference type="InterPro" id="IPR018780">
    <property type="entry name" value="TBORCS5"/>
</dbReference>
<feature type="compositionally biased region" description="Polar residues" evidence="7">
    <location>
        <begin position="279"/>
        <end position="309"/>
    </location>
</feature>
<dbReference type="Pfam" id="PF10158">
    <property type="entry name" value="LOH1CR12"/>
    <property type="match status" value="1"/>
</dbReference>
<feature type="region of interest" description="Disordered" evidence="7">
    <location>
        <begin position="73"/>
        <end position="112"/>
    </location>
</feature>
<evidence type="ECO:0000313" key="9">
    <source>
        <dbReference type="WBParaSite" id="HCON_00038350-00001"/>
    </source>
</evidence>
<accession>A0A7I4Y333</accession>
<feature type="region of interest" description="Disordered" evidence="7">
    <location>
        <begin position="277"/>
        <end position="327"/>
    </location>
</feature>
<comment type="subcellular location">
    <subcellularLocation>
        <location evidence="1">Lysosome membrane</location>
        <topology evidence="1">Lipid-anchor</topology>
        <orientation evidence="1">Cytoplasmic side</orientation>
    </subcellularLocation>
</comment>
<dbReference type="OMA" id="EGRPHDP"/>
<keyword evidence="4" id="KW-0472">Membrane</keyword>
<dbReference type="GO" id="GO:0099078">
    <property type="term" value="C:BORC complex"/>
    <property type="evidence" value="ECO:0007669"/>
    <property type="project" value="TreeGrafter"/>
</dbReference>
<dbReference type="GO" id="GO:1903744">
    <property type="term" value="P:positive regulation of anterograde synaptic vesicle transport"/>
    <property type="evidence" value="ECO:0007669"/>
    <property type="project" value="TreeGrafter"/>
</dbReference>
<dbReference type="OrthoDB" id="10035640at2759"/>
<evidence type="ECO:0000256" key="1">
    <source>
        <dbReference type="ARBA" id="ARBA00004122"/>
    </source>
</evidence>
<dbReference type="CDD" id="cd22789">
    <property type="entry name" value="BORCS5-like"/>
    <property type="match status" value="1"/>
</dbReference>
<keyword evidence="8" id="KW-1185">Reference proteome</keyword>
<sequence length="327" mass="36396">MSSVPSLAALDHTHLKWDKEWMFHKLPKDNIEIPRHHLPDPEAEAIPGTTKQESLADLERNWLESGVDRISMGAVSTDSNPVMGNEQSSSGTSPQASTNSTFSFLSGKGNSKKSKGIVVVSGGNAKVETLDDDEVYKRFKEIPRFLPILRHAIGKKDIPQSEIPHKVNSRPLFRMATRFQQHLKICATTIAADQSHINQLVKSVDASVVAISNRLNERKKVTDNLIANLQDLDKLRDDVVHIRLLFEHLVPMVETINEILVPSERLPPLALSRVLDRTPVSTSESSEQSTPRHNPSGSGSQPRSALSQDKTTRISPIEEVRVVDRRK</sequence>
<evidence type="ECO:0000256" key="3">
    <source>
        <dbReference type="ARBA" id="ARBA00022300"/>
    </source>
</evidence>
<organism evidence="8 9">
    <name type="scientific">Haemonchus contortus</name>
    <name type="common">Barber pole worm</name>
    <dbReference type="NCBI Taxonomy" id="6289"/>
    <lineage>
        <taxon>Eukaryota</taxon>
        <taxon>Metazoa</taxon>
        <taxon>Ecdysozoa</taxon>
        <taxon>Nematoda</taxon>
        <taxon>Chromadorea</taxon>
        <taxon>Rhabditida</taxon>
        <taxon>Rhabditina</taxon>
        <taxon>Rhabditomorpha</taxon>
        <taxon>Strongyloidea</taxon>
        <taxon>Trichostrongylidae</taxon>
        <taxon>Haemonchus</taxon>
    </lineage>
</organism>
<proteinExistence type="inferred from homology"/>